<dbReference type="Pfam" id="PF01679">
    <property type="entry name" value="Pmp3"/>
    <property type="match status" value="1"/>
</dbReference>
<keyword evidence="5 7" id="KW-0472">Membrane</keyword>
<name>A0A7G3ZJS0_9SACH</name>
<sequence>MSGVNDIKSKLTVNRNDIWLLVLSVFVPPVPVLIRKGFFSRDFLLNLLLFITFVIPAIAHAAFVVVETSEERNRDFALVPSHDGQEEATGPSNGDFNVDLEANSQSHDLPEYDDVVTAPVAATDNKVQK</sequence>
<evidence type="ECO:0000313" key="9">
    <source>
        <dbReference type="Proteomes" id="UP000515788"/>
    </source>
</evidence>
<keyword evidence="3 7" id="KW-0812">Transmembrane</keyword>
<evidence type="ECO:0000256" key="2">
    <source>
        <dbReference type="ARBA" id="ARBA00009530"/>
    </source>
</evidence>
<feature type="transmembrane region" description="Helical" evidence="7">
    <location>
        <begin position="43"/>
        <end position="66"/>
    </location>
</feature>
<dbReference type="GeneID" id="59326971"/>
<evidence type="ECO:0000256" key="1">
    <source>
        <dbReference type="ARBA" id="ARBA00004370"/>
    </source>
</evidence>
<keyword evidence="4 7" id="KW-1133">Transmembrane helix</keyword>
<dbReference type="RefSeq" id="XP_037140430.1">
    <property type="nucleotide sequence ID" value="XM_037284534.1"/>
</dbReference>
<reference evidence="8 9" key="1">
    <citation type="submission" date="2020-06" db="EMBL/GenBank/DDBJ databases">
        <title>The yeast mating-type switching endonuclease HO is a domesticated member of an unorthodox homing genetic element family.</title>
        <authorList>
            <person name="Coughlan A.Y."/>
            <person name="Lombardi L."/>
            <person name="Braun-Galleani S."/>
            <person name="Martos A.R."/>
            <person name="Galeote V."/>
            <person name="Bigey F."/>
            <person name="Dequin S."/>
            <person name="Byrne K.P."/>
            <person name="Wolfe K.H."/>
        </authorList>
    </citation>
    <scope>NUCLEOTIDE SEQUENCE [LARGE SCALE GENOMIC DNA]</scope>
    <source>
        <strain evidence="8 9">CBS764</strain>
    </source>
</reference>
<protein>
    <submittedName>
        <fullName evidence="8">Uncharacterized protein</fullName>
    </submittedName>
</protein>
<feature type="region of interest" description="Disordered" evidence="6">
    <location>
        <begin position="80"/>
        <end position="129"/>
    </location>
</feature>
<evidence type="ECO:0000256" key="7">
    <source>
        <dbReference type="SAM" id="Phobius"/>
    </source>
</evidence>
<dbReference type="GO" id="GO:0016020">
    <property type="term" value="C:membrane"/>
    <property type="evidence" value="ECO:0007669"/>
    <property type="project" value="UniProtKB-SubCell"/>
</dbReference>
<accession>A0A7G3ZJS0</accession>
<organism evidence="8 9">
    <name type="scientific">Torulaspora globosa</name>
    <dbReference type="NCBI Taxonomy" id="48254"/>
    <lineage>
        <taxon>Eukaryota</taxon>
        <taxon>Fungi</taxon>
        <taxon>Dikarya</taxon>
        <taxon>Ascomycota</taxon>
        <taxon>Saccharomycotina</taxon>
        <taxon>Saccharomycetes</taxon>
        <taxon>Saccharomycetales</taxon>
        <taxon>Saccharomycetaceae</taxon>
        <taxon>Torulaspora</taxon>
    </lineage>
</organism>
<evidence type="ECO:0000256" key="6">
    <source>
        <dbReference type="SAM" id="MobiDB-lite"/>
    </source>
</evidence>
<keyword evidence="9" id="KW-1185">Reference proteome</keyword>
<evidence type="ECO:0000256" key="3">
    <source>
        <dbReference type="ARBA" id="ARBA00022692"/>
    </source>
</evidence>
<comment type="subcellular location">
    <subcellularLocation>
        <location evidence="1">Membrane</location>
    </subcellularLocation>
</comment>
<dbReference type="AlphaFoldDB" id="A0A7G3ZJS0"/>
<dbReference type="OrthoDB" id="2802411at2759"/>
<gene>
    <name evidence="8" type="ORF">HG536_0F00810</name>
</gene>
<evidence type="ECO:0000256" key="5">
    <source>
        <dbReference type="ARBA" id="ARBA00023136"/>
    </source>
</evidence>
<feature type="transmembrane region" description="Helical" evidence="7">
    <location>
        <begin position="18"/>
        <end position="34"/>
    </location>
</feature>
<evidence type="ECO:0000256" key="4">
    <source>
        <dbReference type="ARBA" id="ARBA00022989"/>
    </source>
</evidence>
<evidence type="ECO:0000313" key="8">
    <source>
        <dbReference type="EMBL" id="QLL33756.1"/>
    </source>
</evidence>
<dbReference type="KEGG" id="tgb:HG536_0F00810"/>
<dbReference type="Proteomes" id="UP000515788">
    <property type="component" value="Chromosome 6"/>
</dbReference>
<proteinExistence type="inferred from homology"/>
<dbReference type="InterPro" id="IPR000612">
    <property type="entry name" value="PMP3"/>
</dbReference>
<comment type="similarity">
    <text evidence="2">Belongs to the UPF0057 (PMP3) family.</text>
</comment>
<dbReference type="EMBL" id="CP059251">
    <property type="protein sequence ID" value="QLL33756.1"/>
    <property type="molecule type" value="Genomic_DNA"/>
</dbReference>